<feature type="compositionally biased region" description="Low complexity" evidence="1">
    <location>
        <begin position="143"/>
        <end position="165"/>
    </location>
</feature>
<reference evidence="3" key="1">
    <citation type="submission" date="2020-05" db="EMBL/GenBank/DDBJ databases">
        <authorList>
            <person name="Chiriac C."/>
            <person name="Salcher M."/>
            <person name="Ghai R."/>
            <person name="Kavagutti S V."/>
        </authorList>
    </citation>
    <scope>NUCLEOTIDE SEQUENCE</scope>
</reference>
<evidence type="ECO:0000313" key="3">
    <source>
        <dbReference type="EMBL" id="CAB5239206.1"/>
    </source>
</evidence>
<dbReference type="SUPFAM" id="SSF47413">
    <property type="entry name" value="lambda repressor-like DNA-binding domains"/>
    <property type="match status" value="1"/>
</dbReference>
<dbReference type="GO" id="GO:0003677">
    <property type="term" value="F:DNA binding"/>
    <property type="evidence" value="ECO:0007669"/>
    <property type="project" value="InterPro"/>
</dbReference>
<dbReference type="Gene3D" id="1.10.260.40">
    <property type="entry name" value="lambda repressor-like DNA-binding domains"/>
    <property type="match status" value="1"/>
</dbReference>
<sequence>MSLGSMIRQARTDAALSIDDLAEKTSIRPTLLREIENDNFRNCGGETYARGHIRNIAAKVNLNPKVLLEIFDQEHSVAKRPIYDMLAENSATFQTEIRKSLSWRKLITISISAIVIVGITQVTISNLSSKSDGKPTVVITKEPSASTSGSPTSSPSSDPSIPAPTNTYSSGTGVSVDVTAMGGASWLFVSDSSGTTLYSGQVRDGRTLYFRASDAINMKVGNAGVLEIVVNGNPVEPLGAQGEVVSVSYDANS</sequence>
<dbReference type="PANTHER" id="PTHR34475">
    <property type="match status" value="1"/>
</dbReference>
<dbReference type="PANTHER" id="PTHR34475:SF1">
    <property type="entry name" value="CYTOSKELETON PROTEIN RODZ"/>
    <property type="match status" value="1"/>
</dbReference>
<name>A0A6J7XXI2_9ZZZZ</name>
<proteinExistence type="predicted"/>
<dbReference type="InterPro" id="IPR025194">
    <property type="entry name" value="RodZ-like_C"/>
</dbReference>
<organism evidence="3">
    <name type="scientific">freshwater metagenome</name>
    <dbReference type="NCBI Taxonomy" id="449393"/>
    <lineage>
        <taxon>unclassified sequences</taxon>
        <taxon>metagenomes</taxon>
        <taxon>ecological metagenomes</taxon>
    </lineage>
</organism>
<evidence type="ECO:0000259" key="2">
    <source>
        <dbReference type="Pfam" id="PF13464"/>
    </source>
</evidence>
<dbReference type="Pfam" id="PF13413">
    <property type="entry name" value="HTH_25"/>
    <property type="match status" value="1"/>
</dbReference>
<gene>
    <name evidence="3" type="ORF">UFOPK3554_00135</name>
</gene>
<feature type="domain" description="Cytoskeleton protein RodZ-like C-terminal" evidence="2">
    <location>
        <begin position="183"/>
        <end position="247"/>
    </location>
</feature>
<dbReference type="InterPro" id="IPR050400">
    <property type="entry name" value="Bact_Cytoskel_RodZ"/>
</dbReference>
<feature type="region of interest" description="Disordered" evidence="1">
    <location>
        <begin position="128"/>
        <end position="169"/>
    </location>
</feature>
<dbReference type="AlphaFoldDB" id="A0A6J7XXI2"/>
<protein>
    <submittedName>
        <fullName evidence="3">Unannotated protein</fullName>
    </submittedName>
</protein>
<dbReference type="InterPro" id="IPR010982">
    <property type="entry name" value="Lambda_DNA-bd_dom_sf"/>
</dbReference>
<evidence type="ECO:0000256" key="1">
    <source>
        <dbReference type="SAM" id="MobiDB-lite"/>
    </source>
</evidence>
<dbReference type="Pfam" id="PF13464">
    <property type="entry name" value="RodZ_C"/>
    <property type="match status" value="1"/>
</dbReference>
<dbReference type="EMBL" id="CAFBSG010000002">
    <property type="protein sequence ID" value="CAB5239206.1"/>
    <property type="molecule type" value="Genomic_DNA"/>
</dbReference>
<accession>A0A6J7XXI2</accession>
<dbReference type="InterPro" id="IPR001387">
    <property type="entry name" value="Cro/C1-type_HTH"/>
</dbReference>
<dbReference type="CDD" id="cd00093">
    <property type="entry name" value="HTH_XRE"/>
    <property type="match status" value="1"/>
</dbReference>